<dbReference type="GO" id="GO:0004674">
    <property type="term" value="F:protein serine/threonine kinase activity"/>
    <property type="evidence" value="ECO:0007669"/>
    <property type="project" value="UniProtKB-KW"/>
</dbReference>
<evidence type="ECO:0000256" key="5">
    <source>
        <dbReference type="ARBA" id="ARBA00022840"/>
    </source>
</evidence>
<dbReference type="InterPro" id="IPR030616">
    <property type="entry name" value="Aur-like"/>
</dbReference>
<dbReference type="InterPro" id="IPR008271">
    <property type="entry name" value="Ser/Thr_kinase_AS"/>
</dbReference>
<dbReference type="SMART" id="SM00220">
    <property type="entry name" value="S_TKc"/>
    <property type="match status" value="1"/>
</dbReference>
<dbReference type="SUPFAM" id="SSF56112">
    <property type="entry name" value="Protein kinase-like (PK-like)"/>
    <property type="match status" value="1"/>
</dbReference>
<feature type="binding site" evidence="7">
    <location>
        <position position="396"/>
    </location>
    <ligand>
        <name>ATP</name>
        <dbReference type="ChEBI" id="CHEBI:30616"/>
    </ligand>
</feature>
<evidence type="ECO:0000256" key="9">
    <source>
        <dbReference type="SAM" id="MobiDB-lite"/>
    </source>
</evidence>
<evidence type="ECO:0000259" key="10">
    <source>
        <dbReference type="PROSITE" id="PS50011"/>
    </source>
</evidence>
<feature type="binding site" evidence="7">
    <location>
        <begin position="331"/>
        <end position="333"/>
    </location>
    <ligand>
        <name>ATP</name>
        <dbReference type="ChEBI" id="CHEBI:30616"/>
    </ligand>
</feature>
<dbReference type="Pfam" id="PF00069">
    <property type="entry name" value="Pkinase"/>
    <property type="match status" value="1"/>
</dbReference>
<dbReference type="GO" id="GO:0005524">
    <property type="term" value="F:ATP binding"/>
    <property type="evidence" value="ECO:0007669"/>
    <property type="project" value="UniProtKB-KW"/>
</dbReference>
<keyword evidence="2" id="KW-0808">Transferase</keyword>
<feature type="active site" description="Proton acceptor" evidence="6">
    <location>
        <position position="378"/>
    </location>
</feature>
<feature type="cross-link" description="Glycyl lysine isopeptide (Lys-Gly) (interchain with G-Cter in SUMO2)" evidence="8">
    <location>
        <position position="380"/>
    </location>
</feature>
<dbReference type="EMBL" id="BEGY01000045">
    <property type="protein sequence ID" value="GAX79722.1"/>
    <property type="molecule type" value="Genomic_DNA"/>
</dbReference>
<evidence type="ECO:0000256" key="1">
    <source>
        <dbReference type="ARBA" id="ARBA00022527"/>
    </source>
</evidence>
<evidence type="ECO:0000256" key="4">
    <source>
        <dbReference type="ARBA" id="ARBA00022777"/>
    </source>
</evidence>
<keyword evidence="5 7" id="KW-0067">ATP-binding</keyword>
<dbReference type="PROSITE" id="PS50011">
    <property type="entry name" value="PROTEIN_KINASE_DOM"/>
    <property type="match status" value="1"/>
</dbReference>
<reference evidence="11 12" key="1">
    <citation type="submission" date="2017-08" db="EMBL/GenBank/DDBJ databases">
        <title>Acidophilic green algal genome provides insights into adaptation to an acidic environment.</title>
        <authorList>
            <person name="Hirooka S."/>
            <person name="Hirose Y."/>
            <person name="Kanesaki Y."/>
            <person name="Higuchi S."/>
            <person name="Fujiwara T."/>
            <person name="Onuma R."/>
            <person name="Era A."/>
            <person name="Ohbayashi R."/>
            <person name="Uzuka A."/>
            <person name="Nozaki H."/>
            <person name="Yoshikawa H."/>
            <person name="Miyagishima S.Y."/>
        </authorList>
    </citation>
    <scope>NUCLEOTIDE SEQUENCE [LARGE SCALE GENOMIC DNA]</scope>
    <source>
        <strain evidence="11 12">NIES-2499</strain>
    </source>
</reference>
<evidence type="ECO:0000313" key="12">
    <source>
        <dbReference type="Proteomes" id="UP000232323"/>
    </source>
</evidence>
<name>A0A250XA37_9CHLO</name>
<accession>A0A250XA37</accession>
<feature type="region of interest" description="Disordered" evidence="9">
    <location>
        <begin position="294"/>
        <end position="315"/>
    </location>
</feature>
<evidence type="ECO:0000256" key="7">
    <source>
        <dbReference type="PIRSR" id="PIRSR630616-2"/>
    </source>
</evidence>
<sequence length="612" mass="67437">MDWLKKKLVHRSPSLSERQCDASSSANVVDATNETMQTTLITVLRSHSYSHTQLALNSYGLVERRPSLRAVLNLEQYDFVTDPTQPVSPRFSNASASPLPLRKSAVHDSTLVTAELAKAIREAGFSASSNHTAASSDGTRSGMTSPGGLHHMMHLVCGGRSNMSSAPSSPRAGLDSTSMFLKGLGDHIVGEAECNMFATGPDLPPAMMREWWSIHDFDIIRRIHSGYASDVYEAVCKMTKAKVALKVYSTPQLKDLSRVQLAREIRLHSKCKHVNVIRFYAAFVEDLPLNSAAEGEQASRQQTSSRSDKGSSVDLSTEEVESVRAIVIVVEWAGQGDLFSLIERCGGVLSEARAVNLVLCPLLNALDYLHSKGIVHRDLKPENMIFDEGMELKVADFGLAVDIMEERANTRAGTLEYMAPEVLLCPTKNSPGDFKYEEGTRQYHTGADAWAVGAVLYQLLTGRLPFHAQTPLKTANNIITCKLKFPKDTPVSENAQEFIIRCLNVDPSERPTVKEMITHPYVLEMKKRASFLANARRSNSFIDFLQRLKHYDTNGVEVAALLPEGLLYVDGTGLSVVRDDLREQAMSRGDRSSLADSDEEPGLLEFTPVHAL</sequence>
<comment type="caution">
    <text evidence="11">The sequence shown here is derived from an EMBL/GenBank/DDBJ whole genome shotgun (WGS) entry which is preliminary data.</text>
</comment>
<keyword evidence="12" id="KW-1185">Reference proteome</keyword>
<evidence type="ECO:0000256" key="8">
    <source>
        <dbReference type="PIRSR" id="PIRSR630616-3"/>
    </source>
</evidence>
<feature type="binding site" evidence="7">
    <location>
        <begin position="382"/>
        <end position="383"/>
    </location>
    <ligand>
        <name>ATP</name>
        <dbReference type="ChEBI" id="CHEBI:30616"/>
    </ligand>
</feature>
<gene>
    <name evidence="11" type="ORF">CEUSTIGMA_g7163.t1</name>
</gene>
<dbReference type="InterPro" id="IPR011009">
    <property type="entry name" value="Kinase-like_dom_sf"/>
</dbReference>
<dbReference type="Gene3D" id="3.30.200.20">
    <property type="entry name" value="Phosphorylase Kinase, domain 1"/>
    <property type="match status" value="1"/>
</dbReference>
<dbReference type="InterPro" id="IPR000719">
    <property type="entry name" value="Prot_kinase_dom"/>
</dbReference>
<proteinExistence type="predicted"/>
<evidence type="ECO:0000256" key="2">
    <source>
        <dbReference type="ARBA" id="ARBA00022679"/>
    </source>
</evidence>
<organism evidence="11 12">
    <name type="scientific">Chlamydomonas eustigma</name>
    <dbReference type="NCBI Taxonomy" id="1157962"/>
    <lineage>
        <taxon>Eukaryota</taxon>
        <taxon>Viridiplantae</taxon>
        <taxon>Chlorophyta</taxon>
        <taxon>core chlorophytes</taxon>
        <taxon>Chlorophyceae</taxon>
        <taxon>CS clade</taxon>
        <taxon>Chlamydomonadales</taxon>
        <taxon>Chlamydomonadaceae</taxon>
        <taxon>Chlamydomonas</taxon>
    </lineage>
</organism>
<protein>
    <recommendedName>
        <fullName evidence="10">Protein kinase domain-containing protein</fullName>
    </recommendedName>
</protein>
<evidence type="ECO:0000313" key="11">
    <source>
        <dbReference type="EMBL" id="GAX79722.1"/>
    </source>
</evidence>
<dbReference type="OrthoDB" id="266718at2759"/>
<dbReference type="PANTHER" id="PTHR24350">
    <property type="entry name" value="SERINE/THREONINE-PROTEIN KINASE IAL-RELATED"/>
    <property type="match status" value="1"/>
</dbReference>
<feature type="binding site" evidence="7">
    <location>
        <position position="246"/>
    </location>
    <ligand>
        <name>ATP</name>
        <dbReference type="ChEBI" id="CHEBI:30616"/>
    </ligand>
</feature>
<keyword evidence="3 7" id="KW-0547">Nucleotide-binding</keyword>
<dbReference type="Gene3D" id="1.10.510.10">
    <property type="entry name" value="Transferase(Phosphotransferase) domain 1"/>
    <property type="match status" value="1"/>
</dbReference>
<dbReference type="AlphaFoldDB" id="A0A250XA37"/>
<dbReference type="Proteomes" id="UP000232323">
    <property type="component" value="Unassembled WGS sequence"/>
</dbReference>
<feature type="domain" description="Protein kinase" evidence="10">
    <location>
        <begin position="217"/>
        <end position="522"/>
    </location>
</feature>
<dbReference type="PROSITE" id="PS00108">
    <property type="entry name" value="PROTEIN_KINASE_ST"/>
    <property type="match status" value="1"/>
</dbReference>
<keyword evidence="1" id="KW-0723">Serine/threonine-protein kinase</keyword>
<evidence type="ECO:0000256" key="3">
    <source>
        <dbReference type="ARBA" id="ARBA00022741"/>
    </source>
</evidence>
<evidence type="ECO:0000256" key="6">
    <source>
        <dbReference type="PIRSR" id="PIRSR630616-1"/>
    </source>
</evidence>
<dbReference type="STRING" id="1157962.A0A250XA37"/>
<keyword evidence="4" id="KW-0418">Kinase</keyword>